<evidence type="ECO:0000313" key="1">
    <source>
        <dbReference type="EMBL" id="KAL0068525.1"/>
    </source>
</evidence>
<keyword evidence="2" id="KW-1185">Reference proteome</keyword>
<proteinExistence type="predicted"/>
<dbReference type="PANTHER" id="PTHR33321:SF12">
    <property type="entry name" value="PLANT BASIC SECRETORY PROTEIN (BSP) FAMILY PROTEIN"/>
    <property type="match status" value="1"/>
</dbReference>
<accession>A0ABR3A4U4</accession>
<dbReference type="Proteomes" id="UP001437256">
    <property type="component" value="Unassembled WGS sequence"/>
</dbReference>
<organism evidence="1 2">
    <name type="scientific">Marasmius tenuissimus</name>
    <dbReference type="NCBI Taxonomy" id="585030"/>
    <lineage>
        <taxon>Eukaryota</taxon>
        <taxon>Fungi</taxon>
        <taxon>Dikarya</taxon>
        <taxon>Basidiomycota</taxon>
        <taxon>Agaricomycotina</taxon>
        <taxon>Agaricomycetes</taxon>
        <taxon>Agaricomycetidae</taxon>
        <taxon>Agaricales</taxon>
        <taxon>Marasmiineae</taxon>
        <taxon>Marasmiaceae</taxon>
        <taxon>Marasmius</taxon>
    </lineage>
</organism>
<dbReference type="Pfam" id="PF04450">
    <property type="entry name" value="BSP"/>
    <property type="match status" value="2"/>
</dbReference>
<protein>
    <recommendedName>
        <fullName evidence="3">Plant basic secretory protein</fullName>
    </recommendedName>
</protein>
<dbReference type="EMBL" id="JBBXMP010000017">
    <property type="protein sequence ID" value="KAL0068525.1"/>
    <property type="molecule type" value="Genomic_DNA"/>
</dbReference>
<name>A0ABR3A4U4_9AGAR</name>
<gene>
    <name evidence="1" type="ORF">AAF712_004239</name>
</gene>
<comment type="caution">
    <text evidence="1">The sequence shown here is derived from an EMBL/GenBank/DDBJ whole genome shotgun (WGS) entry which is preliminary data.</text>
</comment>
<reference evidence="1 2" key="1">
    <citation type="submission" date="2024-05" db="EMBL/GenBank/DDBJ databases">
        <title>A draft genome resource for the thread blight pathogen Marasmius tenuissimus strain MS-2.</title>
        <authorList>
            <person name="Yulfo-Soto G.E."/>
            <person name="Baruah I.K."/>
            <person name="Amoako-Attah I."/>
            <person name="Bukari Y."/>
            <person name="Meinhardt L.W."/>
            <person name="Bailey B.A."/>
            <person name="Cohen S.P."/>
        </authorList>
    </citation>
    <scope>NUCLEOTIDE SEQUENCE [LARGE SCALE GENOMIC DNA]</scope>
    <source>
        <strain evidence="1 2">MS-2</strain>
    </source>
</reference>
<evidence type="ECO:0000313" key="2">
    <source>
        <dbReference type="Proteomes" id="UP001437256"/>
    </source>
</evidence>
<evidence type="ECO:0008006" key="3">
    <source>
        <dbReference type="Google" id="ProtNLM"/>
    </source>
</evidence>
<sequence>MPPPPSSPNEPIQWPIPKFNLKVENPAHPGVSVFFQHVDPLSALKDAVVSSFKWLYHTLDKAPTNVDCITLILRCMDGVAYTTGGSKDSEKEIHFSLEYIKKTEARSKEEILGVLTHEVVHCYQYNARGTCPGGLIEGFADYVRLRSSLAPPHWKRDGGNHKWDAGYQTTGYFLDWIARSYGEDKLRELNECMKDAEFDEKMFLEILGKMVKDLWDDYCREIGLPPGPPPSRPRNPETNWPEPQLKFRVEDLGHPGAQLFFQHIEPIKALKEAMASTFKWLYKIPELAPNEIDSIVLVLRAMEGVGHISGSSEKEIHISLNQIKRCEKRAKDEIMGVLTHLMVRCWQYTAKGTCPGGLVSGVADYVRLRALLAPPHWKRSVGEKDKWDAGFEKTGYFLDWIGESKVRELYELMKDVEYDEEALFVSACGKTVQVLWKEYCEELEKENGGRSWSVLSWRSRS</sequence>
<dbReference type="InterPro" id="IPR007541">
    <property type="entry name" value="Uncharacterised_BSP"/>
</dbReference>
<dbReference type="PANTHER" id="PTHR33321">
    <property type="match status" value="1"/>
</dbReference>